<dbReference type="AlphaFoldDB" id="A0A0X8C355"/>
<comment type="caution">
    <text evidence="1">The sequence shown here is derived from an EMBL/GenBank/DDBJ whole genome shotgun (WGS) entry which is preliminary data.</text>
</comment>
<proteinExistence type="predicted"/>
<reference evidence="1 2" key="1">
    <citation type="journal article" date="2017" name="Infect. Genet. Evol.">
        <title>Comparative genome analysis of fish pathogen Flavobacterium columnare reveals extensive sequence diversity within the species.</title>
        <authorList>
            <person name="Kayansamruaj P."/>
            <person name="Dong H.T."/>
            <person name="Hirono I."/>
            <person name="Kondo H."/>
            <person name="Senapin S."/>
            <person name="Rodkhum C."/>
        </authorList>
    </citation>
    <scope>NUCLEOTIDE SEQUENCE [LARGE SCALE GENOMIC DNA]</scope>
    <source>
        <strain evidence="1 2">1214</strain>
    </source>
</reference>
<organism evidence="1 2">
    <name type="scientific">Flavobacterium columnare</name>
    <dbReference type="NCBI Taxonomy" id="996"/>
    <lineage>
        <taxon>Bacteria</taxon>
        <taxon>Pseudomonadati</taxon>
        <taxon>Bacteroidota</taxon>
        <taxon>Flavobacteriia</taxon>
        <taxon>Flavobacteriales</taxon>
        <taxon>Flavobacteriaceae</taxon>
        <taxon>Flavobacterium</taxon>
    </lineage>
</organism>
<dbReference type="KEGG" id="fcv:AWN65_09705"/>
<dbReference type="EMBL" id="MTCY01000007">
    <property type="protein sequence ID" value="OWP78878.1"/>
    <property type="molecule type" value="Genomic_DNA"/>
</dbReference>
<name>A0A0X8C355_9FLAO</name>
<dbReference type="OrthoDB" id="619618at2"/>
<dbReference type="RefSeq" id="WP_060382983.1">
    <property type="nucleotide sequence ID" value="NZ_MTCY01000007.1"/>
</dbReference>
<dbReference type="GeneID" id="96798281"/>
<evidence type="ECO:0000313" key="1">
    <source>
        <dbReference type="EMBL" id="OWP78878.1"/>
    </source>
</evidence>
<dbReference type="Pfam" id="PF14107">
    <property type="entry name" value="DUF4280"/>
    <property type="match status" value="1"/>
</dbReference>
<sequence>MPQKLTEKGLLFCNKGTKSGQLKVTSQTFSRVEGKLIATEEDKYPETNIPSFGVCAITKSNCTSAIIKWDKTTEKDSINNFKILTEESSSQCSVGGKISVEYKGHEEQHEIT</sequence>
<accession>A0A0X8C355</accession>
<evidence type="ECO:0000313" key="2">
    <source>
        <dbReference type="Proteomes" id="UP000198034"/>
    </source>
</evidence>
<evidence type="ECO:0008006" key="3">
    <source>
        <dbReference type="Google" id="ProtNLM"/>
    </source>
</evidence>
<dbReference type="Proteomes" id="UP000198034">
    <property type="component" value="Unassembled WGS sequence"/>
</dbReference>
<gene>
    <name evidence="1" type="ORF">BWK62_03695</name>
</gene>
<dbReference type="InterPro" id="IPR025460">
    <property type="entry name" value="DUF4280"/>
</dbReference>
<protein>
    <recommendedName>
        <fullName evidence="3">DUF4280 domain-containing protein</fullName>
    </recommendedName>
</protein>